<dbReference type="CDD" id="cd02803">
    <property type="entry name" value="OYE_like_FMN_family"/>
    <property type="match status" value="1"/>
</dbReference>
<evidence type="ECO:0000259" key="3">
    <source>
        <dbReference type="Pfam" id="PF00724"/>
    </source>
</evidence>
<dbReference type="InterPro" id="IPR051799">
    <property type="entry name" value="NADH_flavin_oxidoreductase"/>
</dbReference>
<dbReference type="Pfam" id="PF00724">
    <property type="entry name" value="Oxidored_FMN"/>
    <property type="match status" value="1"/>
</dbReference>
<dbReference type="GO" id="GO:0010181">
    <property type="term" value="F:FMN binding"/>
    <property type="evidence" value="ECO:0007669"/>
    <property type="project" value="InterPro"/>
</dbReference>
<dbReference type="GO" id="GO:0016491">
    <property type="term" value="F:oxidoreductase activity"/>
    <property type="evidence" value="ECO:0007669"/>
    <property type="project" value="UniProtKB-KW"/>
</dbReference>
<sequence length="535" mass="57835">MGWRCVGLVLDLALKGRMFPGRVGAERSQSAGCSPWAGVPVINVGSGRRSRMNDPIPDVLAPAKLGPVTLRNRIVKAATYEGLSKKSLVTDELIEFHVRHAAGGVGMTTVAYCAVAPDGRTHRKQLLWTDEALPGMRELTDAVHAEGAAVAAQIGHARPVANPKGNGAPALAPGRRFHATSMSFTKAATRADLERVVQGHARAGRMAIEAGFDAVEIHLGHNYLASAFLSPKLNHRKDEYGGPLANRAWLSRDIARAVRDAVGDRIAITAKLNMDDGVPGGFWLDEAVQVARWLEADGSLDALELTAGSSLVNPMYLFKGDAPIHEFAAVMPQPIRLGVKLVGRRFLREYPYEDLYLLKDARQIHAAVTMPLILLGYVDGYGFLYFGGRSGDWIRVDSENISALLTQNVVRRHPKVVDAVAFGVPDPRSGDQVMAAIEIPEGVEFEDLGLPAFLAVEDDLGTKGAPRFVRVSHALPATGSGKLRKKEMQLEGWRTGDPVYRWAGRGAPEYALMTGAEKAALRAEFAAAGRQRFLP</sequence>
<dbReference type="EMBL" id="VCKW01000125">
    <property type="protein sequence ID" value="TMQ94929.1"/>
    <property type="molecule type" value="Genomic_DNA"/>
</dbReference>
<dbReference type="InterPro" id="IPR013785">
    <property type="entry name" value="Aldolase_TIM"/>
</dbReference>
<dbReference type="PANTHER" id="PTHR43656">
    <property type="entry name" value="BINDING OXIDOREDUCTASE, PUTATIVE (AFU_ORTHOLOGUE AFUA_2G08260)-RELATED"/>
    <property type="match status" value="1"/>
</dbReference>
<dbReference type="Proteomes" id="UP000309174">
    <property type="component" value="Unassembled WGS sequence"/>
</dbReference>
<reference evidence="5 6" key="1">
    <citation type="submission" date="2019-05" db="EMBL/GenBank/DDBJ databases">
        <title>Draft genome sequence of Actinomadura sp. 14C53.</title>
        <authorList>
            <person name="Saricaoglu S."/>
            <person name="Isik K."/>
        </authorList>
    </citation>
    <scope>NUCLEOTIDE SEQUENCE [LARGE SCALE GENOMIC DNA]</scope>
    <source>
        <strain evidence="5 6">14C53</strain>
    </source>
</reference>
<accession>A0A5C4J7W8</accession>
<feature type="domain" description="AMP-binding enzyme C-terminal" evidence="4">
    <location>
        <begin position="408"/>
        <end position="482"/>
    </location>
</feature>
<dbReference type="SUPFAM" id="SSF51395">
    <property type="entry name" value="FMN-linked oxidoreductases"/>
    <property type="match status" value="1"/>
</dbReference>
<dbReference type="Gene3D" id="3.30.300.30">
    <property type="match status" value="1"/>
</dbReference>
<dbReference type="PANTHER" id="PTHR43656:SF2">
    <property type="entry name" value="BINDING OXIDOREDUCTASE, PUTATIVE (AFU_ORTHOLOGUE AFUA_2G08260)-RELATED"/>
    <property type="match status" value="1"/>
</dbReference>
<name>A0A5C4J7W8_9ACTN</name>
<keyword evidence="6" id="KW-1185">Reference proteome</keyword>
<protein>
    <recommendedName>
        <fullName evidence="7">NADH:flavin oxidoreductase</fullName>
    </recommendedName>
</protein>
<evidence type="ECO:0000313" key="6">
    <source>
        <dbReference type="Proteomes" id="UP000309174"/>
    </source>
</evidence>
<feature type="domain" description="NADH:flavin oxidoreductase/NADH oxidase N-terminal" evidence="3">
    <location>
        <begin position="60"/>
        <end position="296"/>
    </location>
</feature>
<dbReference type="Gene3D" id="3.20.20.70">
    <property type="entry name" value="Aldolase class I"/>
    <property type="match status" value="1"/>
</dbReference>
<dbReference type="OrthoDB" id="3169239at2"/>
<keyword evidence="1" id="KW-0285">Flavoprotein</keyword>
<evidence type="ECO:0000256" key="2">
    <source>
        <dbReference type="ARBA" id="ARBA00023002"/>
    </source>
</evidence>
<evidence type="ECO:0008006" key="7">
    <source>
        <dbReference type="Google" id="ProtNLM"/>
    </source>
</evidence>
<evidence type="ECO:0000259" key="4">
    <source>
        <dbReference type="Pfam" id="PF13193"/>
    </source>
</evidence>
<evidence type="ECO:0000256" key="1">
    <source>
        <dbReference type="ARBA" id="ARBA00022630"/>
    </source>
</evidence>
<dbReference type="InterPro" id="IPR001155">
    <property type="entry name" value="OxRdtase_FMN_N"/>
</dbReference>
<dbReference type="SUPFAM" id="SSF56801">
    <property type="entry name" value="Acetyl-CoA synthetase-like"/>
    <property type="match status" value="1"/>
</dbReference>
<proteinExistence type="predicted"/>
<dbReference type="InterPro" id="IPR045851">
    <property type="entry name" value="AMP-bd_C_sf"/>
</dbReference>
<organism evidence="5 6">
    <name type="scientific">Actinomadura soli</name>
    <dbReference type="NCBI Taxonomy" id="2508997"/>
    <lineage>
        <taxon>Bacteria</taxon>
        <taxon>Bacillati</taxon>
        <taxon>Actinomycetota</taxon>
        <taxon>Actinomycetes</taxon>
        <taxon>Streptosporangiales</taxon>
        <taxon>Thermomonosporaceae</taxon>
        <taxon>Actinomadura</taxon>
    </lineage>
</organism>
<dbReference type="AlphaFoldDB" id="A0A5C4J7W8"/>
<dbReference type="InterPro" id="IPR025110">
    <property type="entry name" value="AMP-bd_C"/>
</dbReference>
<comment type="caution">
    <text evidence="5">The sequence shown here is derived from an EMBL/GenBank/DDBJ whole genome shotgun (WGS) entry which is preliminary data.</text>
</comment>
<keyword evidence="2" id="KW-0560">Oxidoreductase</keyword>
<gene>
    <name evidence="5" type="ORF">ETD83_23230</name>
</gene>
<dbReference type="Pfam" id="PF13193">
    <property type="entry name" value="AMP-binding_C"/>
    <property type="match status" value="1"/>
</dbReference>
<evidence type="ECO:0000313" key="5">
    <source>
        <dbReference type="EMBL" id="TMQ94929.1"/>
    </source>
</evidence>